<evidence type="ECO:0000256" key="8">
    <source>
        <dbReference type="ARBA" id="ARBA00023136"/>
    </source>
</evidence>
<dbReference type="InterPro" id="IPR006201">
    <property type="entry name" value="Neur_channel"/>
</dbReference>
<keyword evidence="1 18" id="KW-0813">Transport</keyword>
<keyword evidence="2" id="KW-1003">Cell membrane</keyword>
<feature type="signal peptide" evidence="18">
    <location>
        <begin position="1"/>
        <end position="24"/>
    </location>
</feature>
<keyword evidence="9" id="KW-1015">Disulfide bond</keyword>
<keyword evidence="11" id="KW-0869">Chloride channel</keyword>
<dbReference type="CDD" id="cd19007">
    <property type="entry name" value="LGIC_ECD_GABAR_GRD-like"/>
    <property type="match status" value="1"/>
</dbReference>
<feature type="transmembrane region" description="Helical" evidence="18">
    <location>
        <begin position="430"/>
        <end position="447"/>
    </location>
</feature>
<feature type="chain" id="PRO_5035963403" evidence="18">
    <location>
        <begin position="25"/>
        <end position="449"/>
    </location>
</feature>
<dbReference type="EMBL" id="CAIIXF020000002">
    <property type="protein sequence ID" value="CAH1776595.1"/>
    <property type="molecule type" value="Genomic_DNA"/>
</dbReference>
<keyword evidence="12" id="KW-0325">Glycoprotein</keyword>
<proteinExistence type="inferred from homology"/>
<keyword evidence="13" id="KW-0868">Chloride</keyword>
<dbReference type="Proteomes" id="UP000749559">
    <property type="component" value="Unassembled WGS sequence"/>
</dbReference>
<dbReference type="InterPro" id="IPR018000">
    <property type="entry name" value="Neurotransmitter_ion_chnl_CS"/>
</dbReference>
<keyword evidence="22" id="KW-1185">Reference proteome</keyword>
<dbReference type="InterPro" id="IPR006202">
    <property type="entry name" value="Neur_chan_lig-bd"/>
</dbReference>
<name>A0A8S4N7V8_OWEFU</name>
<feature type="transmembrane region" description="Helical" evidence="18">
    <location>
        <begin position="305"/>
        <end position="324"/>
    </location>
</feature>
<comment type="caution">
    <text evidence="21">The sequence shown here is derived from an EMBL/GenBank/DDBJ whole genome shotgun (WGS) entry which is preliminary data.</text>
</comment>
<sequence>MYGVGVLGEMLGLWMAVFISMAQGFNTTDRARNITHLLDTLLSNYDGRLRPNQGANEPMVVKIDLNIRSMGPISDTDMAYQMDCYFRQTWTDSRLKFHGGDIHRLIVSIKMMEQLWKPDTVFYNGKRSYLHTVTSPNKFLRIEEDGTMYYSMRLTIKATCPMHLEKFPMDMQSCPLRVGSFAYTQEEVTYVWKNGNSSVKVSPDVQMSQFNLKSIPSGNETLFISSKGYFSVLWCTFDLERHMGYFLINVYFPCGLLVIISWVSFWINREATSDRIALGVTTILTMAFLGIDNKKDLPKVSYSTALDWFVAICFAFVLATIVEFSGVHYFTKHGSGEHDDINLEYEEGEDEEDFDGTIPVFLRSAIKKLRKPGQNGMAAIGQLYAEEEKDNCLTRFWHCLKGSYEYRDMKMRRSVGSVNSVSKIDKASRILFPGAFTVIQLIYWFTFTK</sequence>
<dbReference type="GO" id="GO:0005254">
    <property type="term" value="F:chloride channel activity"/>
    <property type="evidence" value="ECO:0007669"/>
    <property type="project" value="UniProtKB-KW"/>
</dbReference>
<dbReference type="GO" id="GO:0005230">
    <property type="term" value="F:extracellular ligand-gated monoatomic ion channel activity"/>
    <property type="evidence" value="ECO:0007669"/>
    <property type="project" value="InterPro"/>
</dbReference>
<dbReference type="SUPFAM" id="SSF90112">
    <property type="entry name" value="Neurotransmitter-gated ion-channel transmembrane pore"/>
    <property type="match status" value="1"/>
</dbReference>
<evidence type="ECO:0000256" key="1">
    <source>
        <dbReference type="ARBA" id="ARBA00022448"/>
    </source>
</evidence>
<evidence type="ECO:0000256" key="2">
    <source>
        <dbReference type="ARBA" id="ARBA00022475"/>
    </source>
</evidence>
<dbReference type="InterPro" id="IPR036719">
    <property type="entry name" value="Neuro-gated_channel_TM_sf"/>
</dbReference>
<keyword evidence="8 18" id="KW-0472">Membrane</keyword>
<evidence type="ECO:0000256" key="14">
    <source>
        <dbReference type="ARBA" id="ARBA00023257"/>
    </source>
</evidence>
<evidence type="ECO:0000256" key="12">
    <source>
        <dbReference type="ARBA" id="ARBA00023180"/>
    </source>
</evidence>
<keyword evidence="16 18" id="KW-0407">Ion channel</keyword>
<organism evidence="21 22">
    <name type="scientific">Owenia fusiformis</name>
    <name type="common">Polychaete worm</name>
    <dbReference type="NCBI Taxonomy" id="6347"/>
    <lineage>
        <taxon>Eukaryota</taxon>
        <taxon>Metazoa</taxon>
        <taxon>Spiralia</taxon>
        <taxon>Lophotrochozoa</taxon>
        <taxon>Annelida</taxon>
        <taxon>Polychaeta</taxon>
        <taxon>Sedentaria</taxon>
        <taxon>Canalipalpata</taxon>
        <taxon>Sabellida</taxon>
        <taxon>Oweniida</taxon>
        <taxon>Oweniidae</taxon>
        <taxon>Owenia</taxon>
    </lineage>
</organism>
<dbReference type="CDD" id="cd19049">
    <property type="entry name" value="LGIC_TM_anion"/>
    <property type="match status" value="1"/>
</dbReference>
<feature type="domain" description="Neurotransmitter-gated ion-channel ligand-binding" evidence="19">
    <location>
        <begin position="35"/>
        <end position="220"/>
    </location>
</feature>
<dbReference type="PRINTS" id="PR00253">
    <property type="entry name" value="GABAARECEPTR"/>
</dbReference>
<evidence type="ECO:0000259" key="20">
    <source>
        <dbReference type="Pfam" id="PF02932"/>
    </source>
</evidence>
<keyword evidence="10" id="KW-0675">Receptor</keyword>
<dbReference type="GO" id="GO:0034707">
    <property type="term" value="C:chloride channel complex"/>
    <property type="evidence" value="ECO:0007669"/>
    <property type="project" value="UniProtKB-KW"/>
</dbReference>
<dbReference type="PANTHER" id="PTHR18945">
    <property type="entry name" value="NEUROTRANSMITTER GATED ION CHANNEL"/>
    <property type="match status" value="1"/>
</dbReference>
<dbReference type="AlphaFoldDB" id="A0A8S4N7V8"/>
<keyword evidence="6" id="KW-0770">Synapse</keyword>
<feature type="transmembrane region" description="Helical" evidence="18">
    <location>
        <begin position="243"/>
        <end position="264"/>
    </location>
</feature>
<dbReference type="Gene3D" id="1.20.58.390">
    <property type="entry name" value="Neurotransmitter-gated ion-channel transmembrane domain"/>
    <property type="match status" value="1"/>
</dbReference>
<keyword evidence="3 18" id="KW-0812">Transmembrane</keyword>
<accession>A0A8S4N7V8</accession>
<evidence type="ECO:0000256" key="4">
    <source>
        <dbReference type="ARBA" id="ARBA00022729"/>
    </source>
</evidence>
<evidence type="ECO:0000256" key="3">
    <source>
        <dbReference type="ARBA" id="ARBA00022692"/>
    </source>
</evidence>
<comment type="similarity">
    <text evidence="18">Belongs to the ligand-gated ion channel (TC 1.A.9) family.</text>
</comment>
<dbReference type="InterPro" id="IPR006029">
    <property type="entry name" value="Neurotrans-gated_channel_TM"/>
</dbReference>
<keyword evidence="5 18" id="KW-1133">Transmembrane helix</keyword>
<dbReference type="InterPro" id="IPR006028">
    <property type="entry name" value="GABAA/Glycine_rcpt"/>
</dbReference>
<evidence type="ECO:0000256" key="5">
    <source>
        <dbReference type="ARBA" id="ARBA00022989"/>
    </source>
</evidence>
<evidence type="ECO:0000256" key="11">
    <source>
        <dbReference type="ARBA" id="ARBA00023173"/>
    </source>
</evidence>
<feature type="transmembrane region" description="Helical" evidence="18">
    <location>
        <begin position="276"/>
        <end position="293"/>
    </location>
</feature>
<dbReference type="InterPro" id="IPR001390">
    <property type="entry name" value="GABAAa_rcpt"/>
</dbReference>
<dbReference type="SUPFAM" id="SSF63712">
    <property type="entry name" value="Nicotinic receptor ligand binding domain-like"/>
    <property type="match status" value="1"/>
</dbReference>
<keyword evidence="15" id="KW-1071">Ligand-gated ion channel</keyword>
<evidence type="ECO:0000256" key="10">
    <source>
        <dbReference type="ARBA" id="ARBA00023170"/>
    </source>
</evidence>
<evidence type="ECO:0000256" key="7">
    <source>
        <dbReference type="ARBA" id="ARBA00023065"/>
    </source>
</evidence>
<evidence type="ECO:0000256" key="16">
    <source>
        <dbReference type="ARBA" id="ARBA00023303"/>
    </source>
</evidence>
<keyword evidence="7 18" id="KW-0406">Ion transport</keyword>
<evidence type="ECO:0000256" key="13">
    <source>
        <dbReference type="ARBA" id="ARBA00023214"/>
    </source>
</evidence>
<evidence type="ECO:0000256" key="15">
    <source>
        <dbReference type="ARBA" id="ARBA00023286"/>
    </source>
</evidence>
<evidence type="ECO:0000256" key="18">
    <source>
        <dbReference type="RuleBase" id="RU000687"/>
    </source>
</evidence>
<dbReference type="GO" id="GO:0004890">
    <property type="term" value="F:GABA-A receptor activity"/>
    <property type="evidence" value="ECO:0007669"/>
    <property type="project" value="InterPro"/>
</dbReference>
<evidence type="ECO:0000256" key="6">
    <source>
        <dbReference type="ARBA" id="ARBA00023018"/>
    </source>
</evidence>
<protein>
    <submittedName>
        <fullName evidence="21">Uncharacterized protein</fullName>
    </submittedName>
</protein>
<keyword evidence="14" id="KW-0628">Postsynaptic cell membrane</keyword>
<evidence type="ECO:0000256" key="9">
    <source>
        <dbReference type="ARBA" id="ARBA00023157"/>
    </source>
</evidence>
<dbReference type="PROSITE" id="PS00236">
    <property type="entry name" value="NEUROTR_ION_CHANNEL"/>
    <property type="match status" value="1"/>
</dbReference>
<dbReference type="Gene3D" id="2.70.170.10">
    <property type="entry name" value="Neurotransmitter-gated ion-channel ligand-binding domain"/>
    <property type="match status" value="1"/>
</dbReference>
<comment type="subcellular location">
    <subcellularLocation>
        <location evidence="17">Postsynaptic cell membrane</location>
        <topology evidence="17">Multi-pass membrane protein</topology>
    </subcellularLocation>
</comment>
<evidence type="ECO:0000313" key="21">
    <source>
        <dbReference type="EMBL" id="CAH1776595.1"/>
    </source>
</evidence>
<dbReference type="PRINTS" id="PR00252">
    <property type="entry name" value="NRIONCHANNEL"/>
</dbReference>
<evidence type="ECO:0000256" key="17">
    <source>
        <dbReference type="ARBA" id="ARBA00034104"/>
    </source>
</evidence>
<evidence type="ECO:0000259" key="19">
    <source>
        <dbReference type="Pfam" id="PF02931"/>
    </source>
</evidence>
<dbReference type="NCBIfam" id="TIGR00860">
    <property type="entry name" value="LIC"/>
    <property type="match status" value="1"/>
</dbReference>
<dbReference type="Pfam" id="PF02932">
    <property type="entry name" value="Neur_chan_memb"/>
    <property type="match status" value="1"/>
</dbReference>
<dbReference type="Pfam" id="PF02931">
    <property type="entry name" value="Neur_chan_LBD"/>
    <property type="match status" value="1"/>
</dbReference>
<dbReference type="InterPro" id="IPR036734">
    <property type="entry name" value="Neur_chan_lig-bd_sf"/>
</dbReference>
<dbReference type="FunFam" id="2.70.170.10:FF:000003">
    <property type="entry name" value="Putative gamma-aminobutyric acid receptor subunit gamma-2"/>
    <property type="match status" value="1"/>
</dbReference>
<feature type="domain" description="Neurotransmitter-gated ion-channel transmembrane" evidence="20">
    <location>
        <begin position="250"/>
        <end position="338"/>
    </location>
</feature>
<keyword evidence="4 18" id="KW-0732">Signal</keyword>
<evidence type="ECO:0000313" key="22">
    <source>
        <dbReference type="Proteomes" id="UP000749559"/>
    </source>
</evidence>
<dbReference type="GO" id="GO:0045211">
    <property type="term" value="C:postsynaptic membrane"/>
    <property type="evidence" value="ECO:0007669"/>
    <property type="project" value="UniProtKB-SubCell"/>
</dbReference>
<reference evidence="21" key="1">
    <citation type="submission" date="2022-03" db="EMBL/GenBank/DDBJ databases">
        <authorList>
            <person name="Martin C."/>
        </authorList>
    </citation>
    <scope>NUCLEOTIDE SEQUENCE</scope>
</reference>
<dbReference type="OrthoDB" id="203862at2759"/>
<gene>
    <name evidence="21" type="ORF">OFUS_LOCUS3757</name>
</gene>
<dbReference type="InterPro" id="IPR038050">
    <property type="entry name" value="Neuro_actylchol_rec"/>
</dbReference>
<dbReference type="PRINTS" id="PR01079">
    <property type="entry name" value="GABAARALPHA"/>
</dbReference>